<protein>
    <submittedName>
        <fullName evidence="6">Serine and arginine rich splicing factor 7a</fullName>
    </submittedName>
</protein>
<evidence type="ECO:0000313" key="6">
    <source>
        <dbReference type="Ensembl" id="ENSCCRP00010101836.1"/>
    </source>
</evidence>
<comment type="subcellular location">
    <subcellularLocation>
        <location evidence="1">Nucleus</location>
    </subcellularLocation>
</comment>
<dbReference type="Pfam" id="PF00076">
    <property type="entry name" value="RRM_1"/>
    <property type="match status" value="1"/>
</dbReference>
<sequence>MSYSSRSSSRATDCKVYVGDLGNGAAKGELERAFSYYGPLRSVWVARNPPGFAFVEYEDARDAEDAVKGMDGKVLCGARVRVEMSNARGVVDAAGQRPALGPDLVAGATALVAVAMKEGTVHLHTQNAKAGQVLRPALDPEPLCGAHVHLYAGRKAPSEGPDPEHLSVETVALVPVHDLVLDRGNVVCPDLALGLVRSVTRKTVIPGLPAQGEVQHRMLTDLNTEASPPFPTFASGLKYILSPHDFSTGSTVATKLFLVFSLPTF</sequence>
<dbReference type="PANTHER" id="PTHR48038">
    <property type="entry name" value="RIBONUCLEOPROTEIN RB97D"/>
    <property type="match status" value="1"/>
</dbReference>
<evidence type="ECO:0000256" key="2">
    <source>
        <dbReference type="ARBA" id="ARBA00022884"/>
    </source>
</evidence>
<dbReference type="InterPro" id="IPR034651">
    <property type="entry name" value="SRSF7_RRM"/>
</dbReference>
<dbReference type="GO" id="GO:0003723">
    <property type="term" value="F:RNA binding"/>
    <property type="evidence" value="ECO:0007669"/>
    <property type="project" value="UniProtKB-UniRule"/>
</dbReference>
<reference evidence="6" key="1">
    <citation type="submission" date="2025-08" db="UniProtKB">
        <authorList>
            <consortium name="Ensembl"/>
        </authorList>
    </citation>
    <scope>IDENTIFICATION</scope>
</reference>
<dbReference type="Ensembl" id="ENSCCRT00010113111.1">
    <property type="protein sequence ID" value="ENSCCRP00010101836.1"/>
    <property type="gene ID" value="ENSCCRG00010044807.1"/>
</dbReference>
<organism evidence="6 7">
    <name type="scientific">Cyprinus carpio</name>
    <name type="common">Common carp</name>
    <dbReference type="NCBI Taxonomy" id="7962"/>
    <lineage>
        <taxon>Eukaryota</taxon>
        <taxon>Metazoa</taxon>
        <taxon>Chordata</taxon>
        <taxon>Craniata</taxon>
        <taxon>Vertebrata</taxon>
        <taxon>Euteleostomi</taxon>
        <taxon>Actinopterygii</taxon>
        <taxon>Neopterygii</taxon>
        <taxon>Teleostei</taxon>
        <taxon>Ostariophysi</taxon>
        <taxon>Cypriniformes</taxon>
        <taxon>Cyprinidae</taxon>
        <taxon>Cyprininae</taxon>
        <taxon>Cyprinus</taxon>
    </lineage>
</organism>
<dbReference type="PANTHER" id="PTHR48038:SF3">
    <property type="entry name" value="SPLICING FACTOR, ARGININE_SERINE-RICH 1-RELATED"/>
    <property type="match status" value="1"/>
</dbReference>
<keyword evidence="3" id="KW-0539">Nucleus</keyword>
<dbReference type="SUPFAM" id="SSF54928">
    <property type="entry name" value="RNA-binding domain, RBD"/>
    <property type="match status" value="1"/>
</dbReference>
<reference evidence="6" key="2">
    <citation type="submission" date="2025-09" db="UniProtKB">
        <authorList>
            <consortium name="Ensembl"/>
        </authorList>
    </citation>
    <scope>IDENTIFICATION</scope>
</reference>
<dbReference type="InterPro" id="IPR035979">
    <property type="entry name" value="RBD_domain_sf"/>
</dbReference>
<dbReference type="Proteomes" id="UP000694427">
    <property type="component" value="Unplaced"/>
</dbReference>
<dbReference type="AlphaFoldDB" id="A0A8C1RBR9"/>
<gene>
    <name evidence="6" type="primary">LOC109079421</name>
</gene>
<dbReference type="PROSITE" id="PS50102">
    <property type="entry name" value="RRM"/>
    <property type="match status" value="1"/>
</dbReference>
<dbReference type="InterPro" id="IPR000504">
    <property type="entry name" value="RRM_dom"/>
</dbReference>
<name>A0A8C1RBR9_CYPCA</name>
<evidence type="ECO:0000313" key="7">
    <source>
        <dbReference type="Proteomes" id="UP000694427"/>
    </source>
</evidence>
<evidence type="ECO:0000256" key="3">
    <source>
        <dbReference type="ARBA" id="ARBA00023242"/>
    </source>
</evidence>
<evidence type="ECO:0000259" key="5">
    <source>
        <dbReference type="PROSITE" id="PS50102"/>
    </source>
</evidence>
<feature type="domain" description="RRM" evidence="5">
    <location>
        <begin position="14"/>
        <end position="87"/>
    </location>
</feature>
<dbReference type="InterPro" id="IPR012677">
    <property type="entry name" value="Nucleotide-bd_a/b_plait_sf"/>
</dbReference>
<dbReference type="GO" id="GO:0005634">
    <property type="term" value="C:nucleus"/>
    <property type="evidence" value="ECO:0007669"/>
    <property type="project" value="UniProtKB-SubCell"/>
</dbReference>
<evidence type="ECO:0000256" key="1">
    <source>
        <dbReference type="ARBA" id="ARBA00004123"/>
    </source>
</evidence>
<accession>A0A8C1RBR9</accession>
<keyword evidence="2 4" id="KW-0694">RNA-binding</keyword>
<evidence type="ECO:0000256" key="4">
    <source>
        <dbReference type="PROSITE-ProRule" id="PRU00176"/>
    </source>
</evidence>
<dbReference type="SMART" id="SM00360">
    <property type="entry name" value="RRM"/>
    <property type="match status" value="1"/>
</dbReference>
<keyword evidence="7" id="KW-1185">Reference proteome</keyword>
<dbReference type="CDD" id="cd12646">
    <property type="entry name" value="RRM_SRSF7"/>
    <property type="match status" value="1"/>
</dbReference>
<dbReference type="FunFam" id="3.30.70.330:FF:000078">
    <property type="entry name" value="serine/arginine-rich splicing factor 7 isoform X1"/>
    <property type="match status" value="1"/>
</dbReference>
<proteinExistence type="predicted"/>
<dbReference type="Gene3D" id="3.30.70.330">
    <property type="match status" value="1"/>
</dbReference>